<evidence type="ECO:0000256" key="11">
    <source>
        <dbReference type="RuleBase" id="RU364063"/>
    </source>
</evidence>
<dbReference type="SUPFAM" id="SSF48019">
    <property type="entry name" value="post-AAA+ oligomerization domain-like"/>
    <property type="match status" value="1"/>
</dbReference>
<proteinExistence type="inferred from homology"/>
<comment type="function">
    <text evidence="11">DNA polymerase III is a complex, multichain enzyme responsible for most of the replicative synthesis in bacteria. This DNA polymerase also exhibits 3' to 5' exonuclease activity.</text>
</comment>
<sequence length="567" mass="62142">MAYVVLARKYRPQAFEDVVAQDHVTRTLRHAVVNGRIGSGYLFCGPRGTGKTTVARILAKAVNCANGPTDKPCGVCSSCLEITSGSSLDVLEIDAASNTGVDDVRQLRENIRYLPTGGKKRIYIIDEVHRLSGSAFDALLKTLEEPPPHVIFVFATTEPLKVPDTILSRTQRFDFRRVSVEDLMAHLRKIATSEGLTIDDAALLLLARKADGSVRDSLSLLDQIAAYAGETIGEQDVVKSLGLVDRTFLMDYTAAVAAADRKQVLRLTRSLFENGIDAADFTAELLDHLRTLLIIRTDSDAVSTLSCGAEELAELQKQAQFFEVGDILRLMKILVDLNGDLKSGLDERLLLEVAGVKMAELESTVRLEDILARLNAGESVQLPQPASSKPDQMRGSDFFPPTPPGKAAAPTVAKTVVEPTGLAANLQYAGRNLNLPQVQAGWDSFLALLKQSNPMLASQLRMGEVRAVQDNQIQVMFYSSGEASRQLVLKPESQSIIVRALRDHFRALVTIRFDIDQTKDHPAQAVEKVGQNRIDPRKLVEQSPRLKFLVDKVDGEIIGIKKLPSQE</sequence>
<dbReference type="PANTHER" id="PTHR11669">
    <property type="entry name" value="REPLICATION FACTOR C / DNA POLYMERASE III GAMMA-TAU SUBUNIT"/>
    <property type="match status" value="1"/>
</dbReference>
<evidence type="ECO:0000256" key="5">
    <source>
        <dbReference type="ARBA" id="ARBA00022723"/>
    </source>
</evidence>
<dbReference type="SUPFAM" id="SSF52540">
    <property type="entry name" value="P-loop containing nucleoside triphosphate hydrolases"/>
    <property type="match status" value="1"/>
</dbReference>
<dbReference type="NCBIfam" id="TIGR01128">
    <property type="entry name" value="holA"/>
    <property type="match status" value="1"/>
</dbReference>
<dbReference type="Pfam" id="PF22608">
    <property type="entry name" value="DNAX_ATPase_lid"/>
    <property type="match status" value="1"/>
</dbReference>
<evidence type="ECO:0000313" key="14">
    <source>
        <dbReference type="EMBL" id="PWB74778.1"/>
    </source>
</evidence>
<dbReference type="Gene3D" id="1.20.272.10">
    <property type="match status" value="1"/>
</dbReference>
<organism evidence="14 15">
    <name type="scientific">candidate division GN15 bacterium</name>
    <dbReference type="NCBI Taxonomy" id="2072418"/>
    <lineage>
        <taxon>Bacteria</taxon>
        <taxon>candidate division GN15</taxon>
    </lineage>
</organism>
<keyword evidence="5" id="KW-0479">Metal-binding</keyword>
<dbReference type="Gene3D" id="3.40.50.300">
    <property type="entry name" value="P-loop containing nucleotide triphosphate hydrolases"/>
    <property type="match status" value="1"/>
</dbReference>
<name>A0A855X5R3_9BACT</name>
<dbReference type="FunFam" id="3.40.50.300:FF:000014">
    <property type="entry name" value="DNA polymerase III subunit gamma/tau"/>
    <property type="match status" value="1"/>
</dbReference>
<dbReference type="InterPro" id="IPR001270">
    <property type="entry name" value="ClpA/B"/>
</dbReference>
<dbReference type="InterPro" id="IPR012763">
    <property type="entry name" value="DNA_pol_III_sug/sutau_N"/>
</dbReference>
<dbReference type="Pfam" id="PF12169">
    <property type="entry name" value="DNA_pol3_gamma3"/>
    <property type="match status" value="1"/>
</dbReference>
<dbReference type="NCBIfam" id="NF004046">
    <property type="entry name" value="PRK05563.1"/>
    <property type="match status" value="1"/>
</dbReference>
<evidence type="ECO:0000256" key="1">
    <source>
        <dbReference type="ARBA" id="ARBA00006360"/>
    </source>
</evidence>
<keyword evidence="6 11" id="KW-0547">Nucleotide-binding</keyword>
<evidence type="ECO:0000313" key="15">
    <source>
        <dbReference type="Proteomes" id="UP000250918"/>
    </source>
</evidence>
<dbReference type="GO" id="GO:0005524">
    <property type="term" value="F:ATP binding"/>
    <property type="evidence" value="ECO:0007669"/>
    <property type="project" value="UniProtKB-KW"/>
</dbReference>
<reference evidence="14 15" key="1">
    <citation type="journal article" date="2018" name="ISME J.">
        <title>A methanotrophic archaeon couples anaerobic oxidation of methane to Fe(III) reduction.</title>
        <authorList>
            <person name="Cai C."/>
            <person name="Leu A.O."/>
            <person name="Xie G.J."/>
            <person name="Guo J."/>
            <person name="Feng Y."/>
            <person name="Zhao J.X."/>
            <person name="Tyson G.W."/>
            <person name="Yuan Z."/>
            <person name="Hu S."/>
        </authorList>
    </citation>
    <scope>NUCLEOTIDE SEQUENCE [LARGE SCALE GENOMIC DNA]</scope>
    <source>
        <strain evidence="14">FeB_12</strain>
    </source>
</reference>
<comment type="subunit">
    <text evidence="11">DNA polymerase III contains a core (composed of alpha, epsilon and theta chains) that associates with a tau subunit. This core dimerizes to form the POLIII' complex. PolIII' associates with the gamma complex (composed of gamma, delta, delta', psi and chi chains) and with the beta chain to form the complete DNA polymerase III complex.</text>
</comment>
<evidence type="ECO:0000256" key="8">
    <source>
        <dbReference type="ARBA" id="ARBA00022840"/>
    </source>
</evidence>
<keyword evidence="4 11" id="KW-0235">DNA replication</keyword>
<dbReference type="PRINTS" id="PR00300">
    <property type="entry name" value="CLPPROTEASEA"/>
</dbReference>
<dbReference type="InterPro" id="IPR022754">
    <property type="entry name" value="DNA_pol_III_gamma-3"/>
</dbReference>
<dbReference type="Proteomes" id="UP000250918">
    <property type="component" value="Unassembled WGS sequence"/>
</dbReference>
<gene>
    <name evidence="11" type="primary">dnaX</name>
    <name evidence="14" type="ORF">C3F09_03565</name>
</gene>
<keyword evidence="2 11" id="KW-0808">Transferase</keyword>
<feature type="domain" description="AAA+ ATPase" evidence="13">
    <location>
        <begin position="37"/>
        <end position="179"/>
    </location>
</feature>
<dbReference type="Gene3D" id="1.10.8.60">
    <property type="match status" value="1"/>
</dbReference>
<dbReference type="Pfam" id="PF13177">
    <property type="entry name" value="DNA_pol3_delta2"/>
    <property type="match status" value="1"/>
</dbReference>
<dbReference type="EC" id="2.7.7.7" evidence="11"/>
<feature type="region of interest" description="Disordered" evidence="12">
    <location>
        <begin position="381"/>
        <end position="406"/>
    </location>
</feature>
<dbReference type="GO" id="GO:0003887">
    <property type="term" value="F:DNA-directed DNA polymerase activity"/>
    <property type="evidence" value="ECO:0007669"/>
    <property type="project" value="UniProtKB-KW"/>
</dbReference>
<keyword evidence="7" id="KW-0862">Zinc</keyword>
<dbReference type="NCBIfam" id="TIGR02397">
    <property type="entry name" value="dnaX_nterm"/>
    <property type="match status" value="1"/>
</dbReference>
<dbReference type="FunFam" id="1.10.8.60:FF:000013">
    <property type="entry name" value="DNA polymerase III subunit gamma/tau"/>
    <property type="match status" value="1"/>
</dbReference>
<evidence type="ECO:0000256" key="12">
    <source>
        <dbReference type="SAM" id="MobiDB-lite"/>
    </source>
</evidence>
<evidence type="ECO:0000256" key="6">
    <source>
        <dbReference type="ARBA" id="ARBA00022741"/>
    </source>
</evidence>
<keyword evidence="3 11" id="KW-0548">Nucleotidyltransferase</keyword>
<dbReference type="InterPro" id="IPR045085">
    <property type="entry name" value="HLD_clamp_pol_III_gamma_tau"/>
</dbReference>
<comment type="similarity">
    <text evidence="1 11">Belongs to the DnaX/STICHEL family.</text>
</comment>
<dbReference type="SMART" id="SM00382">
    <property type="entry name" value="AAA"/>
    <property type="match status" value="1"/>
</dbReference>
<dbReference type="GO" id="GO:0003677">
    <property type="term" value="F:DNA binding"/>
    <property type="evidence" value="ECO:0007669"/>
    <property type="project" value="InterPro"/>
</dbReference>
<evidence type="ECO:0000256" key="9">
    <source>
        <dbReference type="ARBA" id="ARBA00022932"/>
    </source>
</evidence>
<comment type="caution">
    <text evidence="14">The sequence shown here is derived from an EMBL/GenBank/DDBJ whole genome shotgun (WGS) entry which is preliminary data.</text>
</comment>
<dbReference type="GO" id="GO:0009360">
    <property type="term" value="C:DNA polymerase III complex"/>
    <property type="evidence" value="ECO:0007669"/>
    <property type="project" value="InterPro"/>
</dbReference>
<evidence type="ECO:0000256" key="2">
    <source>
        <dbReference type="ARBA" id="ARBA00022679"/>
    </source>
</evidence>
<evidence type="ECO:0000256" key="4">
    <source>
        <dbReference type="ARBA" id="ARBA00022705"/>
    </source>
</evidence>
<evidence type="ECO:0000259" key="13">
    <source>
        <dbReference type="SMART" id="SM00382"/>
    </source>
</evidence>
<keyword evidence="9 11" id="KW-0239">DNA-directed DNA polymerase</keyword>
<comment type="catalytic activity">
    <reaction evidence="10 11">
        <text>DNA(n) + a 2'-deoxyribonucleoside 5'-triphosphate = DNA(n+1) + diphosphate</text>
        <dbReference type="Rhea" id="RHEA:22508"/>
        <dbReference type="Rhea" id="RHEA-COMP:17339"/>
        <dbReference type="Rhea" id="RHEA-COMP:17340"/>
        <dbReference type="ChEBI" id="CHEBI:33019"/>
        <dbReference type="ChEBI" id="CHEBI:61560"/>
        <dbReference type="ChEBI" id="CHEBI:173112"/>
        <dbReference type="EC" id="2.7.7.7"/>
    </reaction>
</comment>
<accession>A0A855X5R3</accession>
<dbReference type="CDD" id="cd00009">
    <property type="entry name" value="AAA"/>
    <property type="match status" value="1"/>
</dbReference>
<keyword evidence="8 11" id="KW-0067">ATP-binding</keyword>
<dbReference type="InterPro" id="IPR027417">
    <property type="entry name" value="P-loop_NTPase"/>
</dbReference>
<dbReference type="InterPro" id="IPR003593">
    <property type="entry name" value="AAA+_ATPase"/>
</dbReference>
<dbReference type="GO" id="GO:0046872">
    <property type="term" value="F:metal ion binding"/>
    <property type="evidence" value="ECO:0007669"/>
    <property type="project" value="UniProtKB-KW"/>
</dbReference>
<dbReference type="InterPro" id="IPR050238">
    <property type="entry name" value="DNA_Rep/Repair_Clamp_Loader"/>
</dbReference>
<feature type="compositionally biased region" description="Polar residues" evidence="12">
    <location>
        <begin position="381"/>
        <end position="390"/>
    </location>
</feature>
<evidence type="ECO:0000256" key="10">
    <source>
        <dbReference type="ARBA" id="ARBA00049244"/>
    </source>
</evidence>
<evidence type="ECO:0000256" key="7">
    <source>
        <dbReference type="ARBA" id="ARBA00022833"/>
    </source>
</evidence>
<dbReference type="GO" id="GO:0006261">
    <property type="term" value="P:DNA-templated DNA replication"/>
    <property type="evidence" value="ECO:0007669"/>
    <property type="project" value="TreeGrafter"/>
</dbReference>
<dbReference type="PANTHER" id="PTHR11669:SF0">
    <property type="entry name" value="PROTEIN STICHEL-LIKE 2"/>
    <property type="match status" value="1"/>
</dbReference>
<dbReference type="InterPro" id="IPR008921">
    <property type="entry name" value="DNA_pol3_clamp-load_cplx_C"/>
</dbReference>
<dbReference type="InterPro" id="IPR005790">
    <property type="entry name" value="DNA_polIII_delta"/>
</dbReference>
<dbReference type="AlphaFoldDB" id="A0A855X5R3"/>
<dbReference type="EMBL" id="PQAP01000023">
    <property type="protein sequence ID" value="PWB74778.1"/>
    <property type="molecule type" value="Genomic_DNA"/>
</dbReference>
<protein>
    <recommendedName>
        <fullName evidence="11">DNA polymerase III subunit gamma/tau</fullName>
        <ecNumber evidence="11">2.7.7.7</ecNumber>
    </recommendedName>
</protein>
<evidence type="ECO:0000256" key="3">
    <source>
        <dbReference type="ARBA" id="ARBA00022695"/>
    </source>
</evidence>